<dbReference type="EMBL" id="RBUQ01000224">
    <property type="protein sequence ID" value="RMV34409.1"/>
    <property type="molecule type" value="Genomic_DNA"/>
</dbReference>
<name>A0A0N0WTW6_PSEYM</name>
<evidence type="ECO:0000313" key="2">
    <source>
        <dbReference type="EMBL" id="RMV34409.1"/>
    </source>
</evidence>
<dbReference type="InterPro" id="IPR054232">
    <property type="entry name" value="DUF6957"/>
</dbReference>
<accession>A0A0N0WTW6</accession>
<protein>
    <recommendedName>
        <fullName evidence="1">DUF6957 domain-containing protein</fullName>
    </recommendedName>
</protein>
<feature type="domain" description="DUF6957" evidence="1">
    <location>
        <begin position="2"/>
        <end position="38"/>
    </location>
</feature>
<gene>
    <name evidence="2" type="ORF">ALP13_103595</name>
</gene>
<evidence type="ECO:0000259" key="1">
    <source>
        <dbReference type="Pfam" id="PF22275"/>
    </source>
</evidence>
<dbReference type="Pfam" id="PF22275">
    <property type="entry name" value="DUF6957"/>
    <property type="match status" value="1"/>
</dbReference>
<dbReference type="AlphaFoldDB" id="A0A0N0WTW6"/>
<organism evidence="2 3">
    <name type="scientific">Pseudomonas syringae pv. maculicola</name>
    <dbReference type="NCBI Taxonomy" id="59511"/>
    <lineage>
        <taxon>Bacteria</taxon>
        <taxon>Pseudomonadati</taxon>
        <taxon>Pseudomonadota</taxon>
        <taxon>Gammaproteobacteria</taxon>
        <taxon>Pseudomonadales</taxon>
        <taxon>Pseudomonadaceae</taxon>
        <taxon>Pseudomonas</taxon>
    </lineage>
</organism>
<reference evidence="2 3" key="1">
    <citation type="submission" date="2018-08" db="EMBL/GenBank/DDBJ databases">
        <title>Recombination of ecologically and evolutionarily significant loci maintains genetic cohesion in the Pseudomonas syringae species complex.</title>
        <authorList>
            <person name="Dillon M."/>
            <person name="Thakur S."/>
            <person name="Almeida R.N.D."/>
            <person name="Weir B.S."/>
            <person name="Guttman D.S."/>
        </authorList>
    </citation>
    <scope>NUCLEOTIDE SEQUENCE [LARGE SCALE GENOMIC DNA]</scope>
    <source>
        <strain evidence="2 3">ICMP 11281</strain>
    </source>
</reference>
<dbReference type="Proteomes" id="UP000271631">
    <property type="component" value="Unassembled WGS sequence"/>
</dbReference>
<proteinExistence type="predicted"/>
<sequence>MRISFQIGFESAGYFLTKNTVYVLLGWGNRQGITLDELNALVGQ</sequence>
<comment type="caution">
    <text evidence="2">The sequence shown here is derived from an EMBL/GenBank/DDBJ whole genome shotgun (WGS) entry which is preliminary data.</text>
</comment>
<evidence type="ECO:0000313" key="3">
    <source>
        <dbReference type="Proteomes" id="UP000271631"/>
    </source>
</evidence>